<comment type="subcellular location">
    <subcellularLocation>
        <location evidence="1">Membrane</location>
        <topology evidence="1">Multi-pass membrane protein</topology>
    </subcellularLocation>
</comment>
<evidence type="ECO:0000256" key="6">
    <source>
        <dbReference type="ARBA" id="ARBA00023136"/>
    </source>
</evidence>
<feature type="transmembrane region" description="Helical" evidence="8">
    <location>
        <begin position="125"/>
        <end position="143"/>
    </location>
</feature>
<dbReference type="InterPro" id="IPR045316">
    <property type="entry name" value="Msc2-like"/>
</dbReference>
<keyword evidence="6 8" id="KW-0472">Membrane</keyword>
<feature type="transmembrane region" description="Helical" evidence="8">
    <location>
        <begin position="57"/>
        <end position="81"/>
    </location>
</feature>
<dbReference type="NCBIfam" id="TIGR01297">
    <property type="entry name" value="CDF"/>
    <property type="match status" value="1"/>
</dbReference>
<evidence type="ECO:0000313" key="10">
    <source>
        <dbReference type="EMBL" id="MUO42550.1"/>
    </source>
</evidence>
<dbReference type="PANTHER" id="PTHR45755:SF4">
    <property type="entry name" value="ZINC TRANSPORTER 7"/>
    <property type="match status" value="1"/>
</dbReference>
<evidence type="ECO:0000256" key="3">
    <source>
        <dbReference type="ARBA" id="ARBA00022692"/>
    </source>
</evidence>
<reference evidence="12 13" key="1">
    <citation type="submission" date="2019-11" db="EMBL/GenBank/DDBJ databases">
        <title>Whole-genome sequencing of Allorhizobium vitis.</title>
        <authorList>
            <person name="Gan H.M."/>
            <person name="Savka M.A."/>
        </authorList>
    </citation>
    <scope>NUCLEOTIDE SEQUENCE [LARGE SCALE GENOMIC DNA]</scope>
    <source>
        <strain evidence="11 13">RF2/1</strain>
        <strain evidence="10 12">T1/7</strain>
    </source>
</reference>
<dbReference type="NCBIfam" id="NF033827">
    <property type="entry name" value="CDF_efflux_DmeF"/>
    <property type="match status" value="1"/>
</dbReference>
<keyword evidence="2" id="KW-0813">Transport</keyword>
<gene>
    <name evidence="11" type="primary">dmeF</name>
    <name evidence="11" type="ORF">BBK91_011615</name>
    <name evidence="10" type="ORF">BBL17_012225</name>
</gene>
<feature type="transmembrane region" description="Helical" evidence="8">
    <location>
        <begin position="253"/>
        <end position="270"/>
    </location>
</feature>
<feature type="domain" description="Cation efflux protein transmembrane" evidence="9">
    <location>
        <begin position="57"/>
        <end position="278"/>
    </location>
</feature>
<dbReference type="SUPFAM" id="SSF161111">
    <property type="entry name" value="Cation efflux protein transmembrane domain-like"/>
    <property type="match status" value="1"/>
</dbReference>
<feature type="transmembrane region" description="Helical" evidence="8">
    <location>
        <begin position="87"/>
        <end position="105"/>
    </location>
</feature>
<dbReference type="Gene3D" id="1.20.1510.10">
    <property type="entry name" value="Cation efflux protein transmembrane domain"/>
    <property type="match status" value="1"/>
</dbReference>
<evidence type="ECO:0000259" key="9">
    <source>
        <dbReference type="Pfam" id="PF01545"/>
    </source>
</evidence>
<proteinExistence type="predicted"/>
<feature type="compositionally biased region" description="Basic residues" evidence="7">
    <location>
        <begin position="15"/>
        <end position="42"/>
    </location>
</feature>
<evidence type="ECO:0000256" key="1">
    <source>
        <dbReference type="ARBA" id="ARBA00004141"/>
    </source>
</evidence>
<dbReference type="RefSeq" id="WP_015915104.1">
    <property type="nucleotide sequence ID" value="NZ_MBFA02000006.1"/>
</dbReference>
<keyword evidence="5" id="KW-0406">Ion transport</keyword>
<feature type="transmembrane region" description="Helical" evidence="8">
    <location>
        <begin position="225"/>
        <end position="247"/>
    </location>
</feature>
<feature type="transmembrane region" description="Helical" evidence="8">
    <location>
        <begin position="155"/>
        <end position="178"/>
    </location>
</feature>
<dbReference type="Pfam" id="PF01545">
    <property type="entry name" value="Cation_efflux"/>
    <property type="match status" value="1"/>
</dbReference>
<keyword evidence="12" id="KW-1185">Reference proteome</keyword>
<sequence>MIPDPTSHGHDSHQHHPHDHHPHGQGGHAHPHHHGPGNRHSHVFLGRNHQRNERRTWAVIGVTTVMMVVEIVAGNLFGSMALTADGWHMATHAGAIFVSALAYSLARRHADNSGFTFGTGKFGDLAAFSSAIFLGLVAVIIAWESLWRVFQPVAIDFSEAIVIAIIGLAVNLVCALLLQEDHHHGHGHQYDHDHDHHEHGHHAHSEAIGSHAGGDRNLRAAYIHVLADALTSVMAIAALLLGSVFGWLWLDPLIGVVGALVIGSWAFGLMRDSGMVLLDHVSDGEDLSGTIRRVIEAEGADIADLHVWQLGPGHHGAIVSLVAREPQSPAWYREKLSQIAALSHVTVEVERAEAA</sequence>
<evidence type="ECO:0000313" key="12">
    <source>
        <dbReference type="Proteomes" id="UP000179454"/>
    </source>
</evidence>
<evidence type="ECO:0000256" key="5">
    <source>
        <dbReference type="ARBA" id="ARBA00023065"/>
    </source>
</evidence>
<protein>
    <submittedName>
        <fullName evidence="11">CDF family Co(II)/Ni(II) efflux transporter DmeF</fullName>
    </submittedName>
</protein>
<dbReference type="Proteomes" id="UP000179454">
    <property type="component" value="Unassembled WGS sequence"/>
</dbReference>
<evidence type="ECO:0000313" key="11">
    <source>
        <dbReference type="EMBL" id="MUP10519.1"/>
    </source>
</evidence>
<evidence type="ECO:0000256" key="4">
    <source>
        <dbReference type="ARBA" id="ARBA00022989"/>
    </source>
</evidence>
<feature type="compositionally biased region" description="Basic and acidic residues" evidence="7">
    <location>
        <begin position="187"/>
        <end position="198"/>
    </location>
</feature>
<evidence type="ECO:0000256" key="8">
    <source>
        <dbReference type="SAM" id="Phobius"/>
    </source>
</evidence>
<feature type="region of interest" description="Disordered" evidence="7">
    <location>
        <begin position="187"/>
        <end position="209"/>
    </location>
</feature>
<dbReference type="InterPro" id="IPR002524">
    <property type="entry name" value="Cation_efflux"/>
</dbReference>
<dbReference type="AlphaFoldDB" id="A0ABD6H7P4"/>
<accession>A0ABD6H7P4</accession>
<dbReference type="PANTHER" id="PTHR45755">
    <property type="match status" value="1"/>
</dbReference>
<feature type="region of interest" description="Disordered" evidence="7">
    <location>
        <begin position="1"/>
        <end position="43"/>
    </location>
</feature>
<evidence type="ECO:0000313" key="13">
    <source>
        <dbReference type="Proteomes" id="UP000179536"/>
    </source>
</evidence>
<dbReference type="GO" id="GO:0016020">
    <property type="term" value="C:membrane"/>
    <property type="evidence" value="ECO:0007669"/>
    <property type="project" value="UniProtKB-SubCell"/>
</dbReference>
<evidence type="ECO:0000256" key="7">
    <source>
        <dbReference type="SAM" id="MobiDB-lite"/>
    </source>
</evidence>
<dbReference type="InterPro" id="IPR058533">
    <property type="entry name" value="Cation_efflux_TM"/>
</dbReference>
<name>A0ABD6H7P4_AGRVI</name>
<dbReference type="EMBL" id="MBFA02000006">
    <property type="protein sequence ID" value="MUP10519.1"/>
    <property type="molecule type" value="Genomic_DNA"/>
</dbReference>
<dbReference type="InterPro" id="IPR027469">
    <property type="entry name" value="Cation_efflux_TMD_sf"/>
</dbReference>
<keyword evidence="4 8" id="KW-1133">Transmembrane helix</keyword>
<comment type="caution">
    <text evidence="11">The sequence shown here is derived from an EMBL/GenBank/DDBJ whole genome shotgun (WGS) entry which is preliminary data.</text>
</comment>
<organism evidence="11 13">
    <name type="scientific">Agrobacterium vitis</name>
    <name type="common">Rhizobium vitis</name>
    <dbReference type="NCBI Taxonomy" id="373"/>
    <lineage>
        <taxon>Bacteria</taxon>
        <taxon>Pseudomonadati</taxon>
        <taxon>Pseudomonadota</taxon>
        <taxon>Alphaproteobacteria</taxon>
        <taxon>Hyphomicrobiales</taxon>
        <taxon>Rhizobiaceae</taxon>
        <taxon>Rhizobium/Agrobacterium group</taxon>
        <taxon>Agrobacterium</taxon>
    </lineage>
</organism>
<keyword evidence="3 8" id="KW-0812">Transmembrane</keyword>
<dbReference type="Proteomes" id="UP000179536">
    <property type="component" value="Unassembled WGS sequence"/>
</dbReference>
<dbReference type="EMBL" id="MBFE02000007">
    <property type="protein sequence ID" value="MUO42550.1"/>
    <property type="molecule type" value="Genomic_DNA"/>
</dbReference>
<evidence type="ECO:0000256" key="2">
    <source>
        <dbReference type="ARBA" id="ARBA00022448"/>
    </source>
</evidence>
<dbReference type="GO" id="GO:0006811">
    <property type="term" value="P:monoatomic ion transport"/>
    <property type="evidence" value="ECO:0007669"/>
    <property type="project" value="UniProtKB-KW"/>
</dbReference>